<dbReference type="SUPFAM" id="SSF109604">
    <property type="entry name" value="HD-domain/PDEase-like"/>
    <property type="match status" value="1"/>
</dbReference>
<gene>
    <name evidence="11" type="ORF">DW142_09025</name>
    <name evidence="10" type="ORF">DW270_03805</name>
    <name evidence="9" type="ORF">G4993_11440</name>
</gene>
<comment type="caution">
    <text evidence="11">The sequence shown here is derived from an EMBL/GenBank/DDBJ whole genome shotgun (WGS) entry which is preliminary data.</text>
</comment>
<dbReference type="EMBL" id="JAAIRV010000022">
    <property type="protein sequence ID" value="NSI59006.1"/>
    <property type="molecule type" value="Genomic_DNA"/>
</dbReference>
<dbReference type="InterPro" id="IPR006674">
    <property type="entry name" value="HD_domain"/>
</dbReference>
<organism evidence="11 12">
    <name type="scientific">Mediterraneibacter gnavus</name>
    <name type="common">Ruminococcus gnavus</name>
    <dbReference type="NCBI Taxonomy" id="33038"/>
    <lineage>
        <taxon>Bacteria</taxon>
        <taxon>Bacillati</taxon>
        <taxon>Bacillota</taxon>
        <taxon>Clostridia</taxon>
        <taxon>Lachnospirales</taxon>
        <taxon>Lachnospiraceae</taxon>
        <taxon>Mediterraneibacter</taxon>
    </lineage>
</organism>
<dbReference type="InterPro" id="IPR003607">
    <property type="entry name" value="HD/PDEase_dom"/>
</dbReference>
<dbReference type="RefSeq" id="WP_004842776.1">
    <property type="nucleotide sequence ID" value="NZ_AP031446.1"/>
</dbReference>
<evidence type="ECO:0000313" key="10">
    <source>
        <dbReference type="EMBL" id="RHG21468.1"/>
    </source>
</evidence>
<protein>
    <recommendedName>
        <fullName evidence="5">5'-deoxynucleotidase</fullName>
        <ecNumber evidence="5">3.1.3.89</ecNumber>
    </recommendedName>
</protein>
<dbReference type="GO" id="GO:0002953">
    <property type="term" value="F:5'-deoxynucleotidase activity"/>
    <property type="evidence" value="ECO:0007669"/>
    <property type="project" value="UniProtKB-EC"/>
</dbReference>
<evidence type="ECO:0000313" key="13">
    <source>
        <dbReference type="Proteomes" id="UP000285697"/>
    </source>
</evidence>
<keyword evidence="6" id="KW-0479">Metal-binding</keyword>
<comment type="cofactor">
    <cofactor evidence="2">
        <name>Mn(2+)</name>
        <dbReference type="ChEBI" id="CHEBI:29035"/>
    </cofactor>
</comment>
<evidence type="ECO:0000313" key="11">
    <source>
        <dbReference type="EMBL" id="RHJ11646.1"/>
    </source>
</evidence>
<dbReference type="PANTHER" id="PTHR11845:SF13">
    <property type="entry name" value="5'-DEOXYNUCLEOTIDASE HDDC2"/>
    <property type="match status" value="1"/>
</dbReference>
<dbReference type="Proteomes" id="UP000283992">
    <property type="component" value="Unassembled WGS sequence"/>
</dbReference>
<dbReference type="AlphaFoldDB" id="A0A2N5P1W3"/>
<comment type="catalytic activity">
    <reaction evidence="1">
        <text>a 2'-deoxyribonucleoside 5'-phosphate + H2O = a 2'-deoxyribonucleoside + phosphate</text>
        <dbReference type="Rhea" id="RHEA:36167"/>
        <dbReference type="ChEBI" id="CHEBI:15377"/>
        <dbReference type="ChEBI" id="CHEBI:18274"/>
        <dbReference type="ChEBI" id="CHEBI:43474"/>
        <dbReference type="ChEBI" id="CHEBI:65317"/>
        <dbReference type="EC" id="3.1.3.89"/>
    </reaction>
</comment>
<evidence type="ECO:0000256" key="3">
    <source>
        <dbReference type="ARBA" id="ARBA00001941"/>
    </source>
</evidence>
<dbReference type="EC" id="3.1.3.89" evidence="5"/>
<dbReference type="PANTHER" id="PTHR11845">
    <property type="entry name" value="5'-DEOXYNUCLEOTIDASE HDDC2"/>
    <property type="match status" value="1"/>
</dbReference>
<comment type="cofactor">
    <cofactor evidence="3">
        <name>Co(2+)</name>
        <dbReference type="ChEBI" id="CHEBI:48828"/>
    </cofactor>
</comment>
<evidence type="ECO:0000256" key="2">
    <source>
        <dbReference type="ARBA" id="ARBA00001936"/>
    </source>
</evidence>
<evidence type="ECO:0000256" key="1">
    <source>
        <dbReference type="ARBA" id="ARBA00001638"/>
    </source>
</evidence>
<dbReference type="Pfam" id="PF13023">
    <property type="entry name" value="HD_3"/>
    <property type="match status" value="1"/>
</dbReference>
<dbReference type="GO" id="GO:0005737">
    <property type="term" value="C:cytoplasm"/>
    <property type="evidence" value="ECO:0007669"/>
    <property type="project" value="TreeGrafter"/>
</dbReference>
<evidence type="ECO:0000256" key="5">
    <source>
        <dbReference type="ARBA" id="ARBA00012964"/>
    </source>
</evidence>
<dbReference type="Gene3D" id="1.10.3210.10">
    <property type="entry name" value="Hypothetical protein af1432"/>
    <property type="match status" value="1"/>
</dbReference>
<sequence length="195" mass="22374">MEHLNEYLDFIRTVEGIKSVTRTAWTKTGRQESTAEHSFRLALLALTLIDEFPELDAKKVLSMCLIHDLGELYAGDIPAISNTDPLAKSKQEYLDICRIFQLLPEPKRSEFLSLWNEYNNCSIPEAHLVKALDKAETILQHNQGKNPPDFDYAFNLTYGASYFKGDPRLEELRSILDAETNVVIEHTQEKENHHL</sequence>
<evidence type="ECO:0000256" key="7">
    <source>
        <dbReference type="ARBA" id="ARBA00022801"/>
    </source>
</evidence>
<reference evidence="9" key="2">
    <citation type="journal article" date="2020" name="Cell Host Microbe">
        <title>Functional and Genomic Variation between Human-Derived Isolates of Lachnospiraceae Reveals Inter- and Intra-Species Diversity.</title>
        <authorList>
            <person name="Sorbara M.T."/>
            <person name="Littmann E.R."/>
            <person name="Fontana E."/>
            <person name="Moody T.U."/>
            <person name="Kohout C.E."/>
            <person name="Gjonbalaj M."/>
            <person name="Eaton V."/>
            <person name="Seok R."/>
            <person name="Leiner I.M."/>
            <person name="Pamer E.G."/>
        </authorList>
    </citation>
    <scope>NUCLEOTIDE SEQUENCE</scope>
    <source>
        <strain evidence="9">MSK.15.32</strain>
    </source>
</reference>
<accession>A0A2N5P1W3</accession>
<feature type="domain" description="HD/PDEase" evidence="8">
    <location>
        <begin position="30"/>
        <end position="147"/>
    </location>
</feature>
<reference evidence="12 13" key="1">
    <citation type="submission" date="2018-08" db="EMBL/GenBank/DDBJ databases">
        <title>A genome reference for cultivated species of the human gut microbiota.</title>
        <authorList>
            <person name="Zou Y."/>
            <person name="Xue W."/>
            <person name="Luo G."/>
        </authorList>
    </citation>
    <scope>NUCLEOTIDE SEQUENCE [LARGE SCALE GENOMIC DNA]</scope>
    <source>
        <strain evidence="11 12">AM12-54</strain>
        <strain evidence="10 13">AM22-7AC</strain>
    </source>
</reference>
<dbReference type="InterPro" id="IPR039356">
    <property type="entry name" value="YfbR/HDDC2"/>
</dbReference>
<dbReference type="EMBL" id="QRLN01000010">
    <property type="protein sequence ID" value="RHJ11646.1"/>
    <property type="molecule type" value="Genomic_DNA"/>
</dbReference>
<keyword evidence="7" id="KW-0378">Hydrolase</keyword>
<dbReference type="EMBL" id="QRIA01000003">
    <property type="protein sequence ID" value="RHG21468.1"/>
    <property type="molecule type" value="Genomic_DNA"/>
</dbReference>
<proteinExistence type="predicted"/>
<evidence type="ECO:0000259" key="8">
    <source>
        <dbReference type="SMART" id="SM00471"/>
    </source>
</evidence>
<comment type="subunit">
    <text evidence="4">Homodimer.</text>
</comment>
<dbReference type="SMART" id="SM00471">
    <property type="entry name" value="HDc"/>
    <property type="match status" value="1"/>
</dbReference>
<evidence type="ECO:0000256" key="4">
    <source>
        <dbReference type="ARBA" id="ARBA00011738"/>
    </source>
</evidence>
<evidence type="ECO:0000313" key="9">
    <source>
        <dbReference type="EMBL" id="NSI59006.1"/>
    </source>
</evidence>
<reference evidence="9" key="3">
    <citation type="submission" date="2020-02" db="EMBL/GenBank/DDBJ databases">
        <authorList>
            <person name="Littmann E."/>
            <person name="Sorbara M."/>
        </authorList>
    </citation>
    <scope>NUCLEOTIDE SEQUENCE</scope>
    <source>
        <strain evidence="9">MSK.15.32</strain>
    </source>
</reference>
<dbReference type="GeneID" id="57434368"/>
<evidence type="ECO:0000256" key="6">
    <source>
        <dbReference type="ARBA" id="ARBA00022723"/>
    </source>
</evidence>
<dbReference type="Proteomes" id="UP000285697">
    <property type="component" value="Unassembled WGS sequence"/>
</dbReference>
<dbReference type="Proteomes" id="UP001296580">
    <property type="component" value="Unassembled WGS sequence"/>
</dbReference>
<name>A0A2N5P1W3_MEDGN</name>
<dbReference type="GO" id="GO:0046872">
    <property type="term" value="F:metal ion binding"/>
    <property type="evidence" value="ECO:0007669"/>
    <property type="project" value="UniProtKB-KW"/>
</dbReference>
<evidence type="ECO:0000313" key="12">
    <source>
        <dbReference type="Proteomes" id="UP000283992"/>
    </source>
</evidence>